<evidence type="ECO:0000256" key="1">
    <source>
        <dbReference type="SAM" id="Phobius"/>
    </source>
</evidence>
<gene>
    <name evidence="2" type="ORF">NP589_20360</name>
</gene>
<evidence type="ECO:0008006" key="4">
    <source>
        <dbReference type="Google" id="ProtNLM"/>
    </source>
</evidence>
<proteinExistence type="predicted"/>
<keyword evidence="3" id="KW-1185">Reference proteome</keyword>
<protein>
    <recommendedName>
        <fullName evidence="4">DUF2029 domain-containing protein</fullName>
    </recommendedName>
</protein>
<accession>A0ABT1TYW7</accession>
<evidence type="ECO:0000313" key="3">
    <source>
        <dbReference type="Proteomes" id="UP001524570"/>
    </source>
</evidence>
<feature type="transmembrane region" description="Helical" evidence="1">
    <location>
        <begin position="267"/>
        <end position="289"/>
    </location>
</feature>
<feature type="transmembrane region" description="Helical" evidence="1">
    <location>
        <begin position="426"/>
        <end position="445"/>
    </location>
</feature>
<feature type="transmembrane region" description="Helical" evidence="1">
    <location>
        <begin position="162"/>
        <end position="181"/>
    </location>
</feature>
<feature type="transmembrane region" description="Helical" evidence="1">
    <location>
        <begin position="42"/>
        <end position="61"/>
    </location>
</feature>
<feature type="transmembrane region" description="Helical" evidence="1">
    <location>
        <begin position="356"/>
        <end position="373"/>
    </location>
</feature>
<name>A0ABT1TYW7_9GAMM</name>
<evidence type="ECO:0000313" key="2">
    <source>
        <dbReference type="EMBL" id="MCQ8119783.1"/>
    </source>
</evidence>
<reference evidence="2 3" key="1">
    <citation type="submission" date="2022-07" db="EMBL/GenBank/DDBJ databases">
        <title>Methylomonas rivi sp. nov., Methylomonas rosea sp. nov., Methylomonas aureus sp. nov. and Methylomonas subterranea sp. nov., four novel methanotrophs isolated from a freshwater creek and the deep terrestrial subsurface.</title>
        <authorList>
            <person name="Abin C."/>
            <person name="Sankaranarayanan K."/>
            <person name="Garner C."/>
            <person name="Sindelar R."/>
            <person name="Kotary K."/>
            <person name="Garner R."/>
            <person name="Barclay S."/>
            <person name="Lawson P."/>
            <person name="Krumholz L."/>
        </authorList>
    </citation>
    <scope>NUCLEOTIDE SEQUENCE [LARGE SCALE GENOMIC DNA]</scope>
    <source>
        <strain evidence="2 3">WSC-7</strain>
    </source>
</reference>
<sequence>MIIMNLSKSIYLIFSFILISAIAVHSTNDIFNGGLLSKIGLRAFYGFVTTTLVLFFCYYFLFQRKHTTDILEIFKPIFYFNLTIILLFYYSGFEFGLPINDFKVGFTYGNFWDFYFQALTAAEKTYQAINTGYLPFSYALSKIFAKLAGWKVGVHPISPKMIAIYTVYIAVCLSPLIVFARQIIRAHNFNKDQIFFFSLFLATSYPILFIVERGNFAAISFFFLSLAMLAYCKDDYRRTAVFAGFLIALKTMNIVYLIFVIRHCRQHWKAFLITFSLATLISLIILHGFHFERWATFKYAITSPLGGIMPSAVNQVFVMTDGGKLQGGSSFEAFRVLISALLSSIQLNRTTDIPSLNLFMLGLGACVMVLFYIKRIKQMDWLDEIIVLTIIPILFHAQAAEYNLMLLLPALMLIASRHIDEFSDSLLRFASLFIMLSGGLVIFLIDQAVIPNPEGRFNSVTVKSFLVPYSLIGILITIFNKKRSISV</sequence>
<feature type="transmembrane region" description="Helical" evidence="1">
    <location>
        <begin position="193"/>
        <end position="210"/>
    </location>
</feature>
<feature type="transmembrane region" description="Helical" evidence="1">
    <location>
        <begin position="216"/>
        <end position="232"/>
    </location>
</feature>
<comment type="caution">
    <text evidence="2">The sequence shown here is derived from an EMBL/GenBank/DDBJ whole genome shotgun (WGS) entry which is preliminary data.</text>
</comment>
<dbReference type="Proteomes" id="UP001524570">
    <property type="component" value="Unassembled WGS sequence"/>
</dbReference>
<dbReference type="EMBL" id="JANIBL010000093">
    <property type="protein sequence ID" value="MCQ8119783.1"/>
    <property type="molecule type" value="Genomic_DNA"/>
</dbReference>
<dbReference type="RefSeq" id="WP_256608611.1">
    <property type="nucleotide sequence ID" value="NZ_JANIBL010000093.1"/>
</dbReference>
<keyword evidence="1" id="KW-0472">Membrane</keyword>
<keyword evidence="1" id="KW-0812">Transmembrane</keyword>
<keyword evidence="1" id="KW-1133">Transmembrane helix</keyword>
<feature type="transmembrane region" description="Helical" evidence="1">
    <location>
        <begin position="73"/>
        <end position="92"/>
    </location>
</feature>
<feature type="transmembrane region" description="Helical" evidence="1">
    <location>
        <begin position="239"/>
        <end position="261"/>
    </location>
</feature>
<feature type="transmembrane region" description="Helical" evidence="1">
    <location>
        <begin position="457"/>
        <end position="479"/>
    </location>
</feature>
<feature type="transmembrane region" description="Helical" evidence="1">
    <location>
        <begin position="385"/>
        <end position="414"/>
    </location>
</feature>
<organism evidence="2 3">
    <name type="scientific">Methylomonas rosea</name>
    <dbReference type="NCBI Taxonomy" id="2952227"/>
    <lineage>
        <taxon>Bacteria</taxon>
        <taxon>Pseudomonadati</taxon>
        <taxon>Pseudomonadota</taxon>
        <taxon>Gammaproteobacteria</taxon>
        <taxon>Methylococcales</taxon>
        <taxon>Methylococcaceae</taxon>
        <taxon>Methylomonas</taxon>
    </lineage>
</organism>